<reference evidence="1" key="2">
    <citation type="journal article" name="Front. Microbiol.">
        <title>Degradative Capacity of Two Strains of Rhodonia placenta: From Phenotype to Genotype.</title>
        <authorList>
            <person name="Kolle M."/>
            <person name="Horta M.A.C."/>
            <person name="Nowrousian M."/>
            <person name="Ohm R.A."/>
            <person name="Benz J.P."/>
            <person name="Pilgard A."/>
        </authorList>
    </citation>
    <scope>NUCLEOTIDE SEQUENCE</scope>
    <source>
        <strain evidence="1">FPRL280</strain>
    </source>
</reference>
<comment type="caution">
    <text evidence="1">The sequence shown here is derived from an EMBL/GenBank/DDBJ whole genome shotgun (WGS) entry which is preliminary data.</text>
</comment>
<name>A0A8H7NSX7_9APHY</name>
<sequence length="15" mass="1594">MTTPIKLSSNRSTSA</sequence>
<gene>
    <name evidence="1" type="ORF">IEO21_10374</name>
</gene>
<dbReference type="Proteomes" id="UP000639403">
    <property type="component" value="Unassembled WGS sequence"/>
</dbReference>
<evidence type="ECO:0000313" key="1">
    <source>
        <dbReference type="EMBL" id="KAF9800349.1"/>
    </source>
</evidence>
<reference evidence="1" key="1">
    <citation type="submission" date="2020-11" db="EMBL/GenBank/DDBJ databases">
        <authorList>
            <person name="Koelle M."/>
            <person name="Horta M.A.C."/>
            <person name="Nowrousian M."/>
            <person name="Ohm R.A."/>
            <person name="Benz P."/>
            <person name="Pilgard A."/>
        </authorList>
    </citation>
    <scope>NUCLEOTIDE SEQUENCE</scope>
    <source>
        <strain evidence="1">FPRL280</strain>
    </source>
</reference>
<accession>A0A8H7NSX7</accession>
<dbReference type="EMBL" id="JADOXO010000784">
    <property type="protein sequence ID" value="KAF9800349.1"/>
    <property type="molecule type" value="Genomic_DNA"/>
</dbReference>
<organism evidence="1 2">
    <name type="scientific">Rhodonia placenta</name>
    <dbReference type="NCBI Taxonomy" id="104341"/>
    <lineage>
        <taxon>Eukaryota</taxon>
        <taxon>Fungi</taxon>
        <taxon>Dikarya</taxon>
        <taxon>Basidiomycota</taxon>
        <taxon>Agaricomycotina</taxon>
        <taxon>Agaricomycetes</taxon>
        <taxon>Polyporales</taxon>
        <taxon>Adustoporiaceae</taxon>
        <taxon>Rhodonia</taxon>
    </lineage>
</organism>
<evidence type="ECO:0000313" key="2">
    <source>
        <dbReference type="Proteomes" id="UP000639403"/>
    </source>
</evidence>
<protein>
    <submittedName>
        <fullName evidence="1">Uncharacterized protein</fullName>
    </submittedName>
</protein>
<proteinExistence type="predicted"/>